<evidence type="ECO:0000256" key="8">
    <source>
        <dbReference type="ARBA" id="ARBA00048679"/>
    </source>
</evidence>
<dbReference type="SUPFAM" id="SSF56112">
    <property type="entry name" value="Protein kinase-like (PK-like)"/>
    <property type="match status" value="1"/>
</dbReference>
<feature type="region of interest" description="Disordered" evidence="10">
    <location>
        <begin position="110"/>
        <end position="130"/>
    </location>
</feature>
<dbReference type="SMART" id="SM00220">
    <property type="entry name" value="S_TKc"/>
    <property type="match status" value="1"/>
</dbReference>
<dbReference type="Proteomes" id="UP000509704">
    <property type="component" value="Chromosome 5"/>
</dbReference>
<dbReference type="EMBL" id="CP058608">
    <property type="protein sequence ID" value="QLG73439.1"/>
    <property type="molecule type" value="Genomic_DNA"/>
</dbReference>
<dbReference type="InterPro" id="IPR008271">
    <property type="entry name" value="Ser/Thr_kinase_AS"/>
</dbReference>
<protein>
    <recommendedName>
        <fullName evidence="1">non-specific serine/threonine protein kinase</fullName>
        <ecNumber evidence="1">2.7.11.1</ecNumber>
    </recommendedName>
</protein>
<evidence type="ECO:0000256" key="9">
    <source>
        <dbReference type="PROSITE-ProRule" id="PRU10141"/>
    </source>
</evidence>
<feature type="domain" description="Protein kinase" evidence="11">
    <location>
        <begin position="434"/>
        <end position="860"/>
    </location>
</feature>
<feature type="region of interest" description="Disordered" evidence="10">
    <location>
        <begin position="377"/>
        <end position="399"/>
    </location>
</feature>
<keyword evidence="6 9" id="KW-0067">ATP-binding</keyword>
<dbReference type="PROSITE" id="PS00108">
    <property type="entry name" value="PROTEIN_KINASE_ST"/>
    <property type="match status" value="1"/>
</dbReference>
<evidence type="ECO:0000256" key="1">
    <source>
        <dbReference type="ARBA" id="ARBA00012513"/>
    </source>
</evidence>
<dbReference type="CDD" id="cd00180">
    <property type="entry name" value="PKc"/>
    <property type="match status" value="1"/>
</dbReference>
<feature type="compositionally biased region" description="Polar residues" evidence="10">
    <location>
        <begin position="1"/>
        <end position="26"/>
    </location>
</feature>
<comment type="catalytic activity">
    <reaction evidence="8">
        <text>L-seryl-[protein] + ATP = O-phospho-L-seryl-[protein] + ADP + H(+)</text>
        <dbReference type="Rhea" id="RHEA:17989"/>
        <dbReference type="Rhea" id="RHEA-COMP:9863"/>
        <dbReference type="Rhea" id="RHEA-COMP:11604"/>
        <dbReference type="ChEBI" id="CHEBI:15378"/>
        <dbReference type="ChEBI" id="CHEBI:29999"/>
        <dbReference type="ChEBI" id="CHEBI:30616"/>
        <dbReference type="ChEBI" id="CHEBI:83421"/>
        <dbReference type="ChEBI" id="CHEBI:456216"/>
        <dbReference type="EC" id="2.7.11.1"/>
    </reaction>
</comment>
<dbReference type="RefSeq" id="XP_037145166.1">
    <property type="nucleotide sequence ID" value="XM_037289271.1"/>
</dbReference>
<feature type="compositionally biased region" description="Polar residues" evidence="10">
    <location>
        <begin position="116"/>
        <end position="125"/>
    </location>
</feature>
<feature type="compositionally biased region" description="Polar residues" evidence="10">
    <location>
        <begin position="635"/>
        <end position="670"/>
    </location>
</feature>
<feature type="compositionally biased region" description="Polar residues" evidence="10">
    <location>
        <begin position="34"/>
        <end position="53"/>
    </location>
</feature>
<feature type="region of interest" description="Disordered" evidence="10">
    <location>
        <begin position="1"/>
        <end position="53"/>
    </location>
</feature>
<evidence type="ECO:0000256" key="5">
    <source>
        <dbReference type="ARBA" id="ARBA00022777"/>
    </source>
</evidence>
<dbReference type="GO" id="GO:0004674">
    <property type="term" value="F:protein serine/threonine kinase activity"/>
    <property type="evidence" value="ECO:0007669"/>
    <property type="project" value="UniProtKB-KW"/>
</dbReference>
<feature type="compositionally biased region" description="Polar residues" evidence="10">
    <location>
        <begin position="694"/>
        <end position="730"/>
    </location>
</feature>
<sequence length="862" mass="96509">MSSAHRTTVRRGSNPISRRASSSTFKFQECDGGDNNSTVGNSEAGSSSGEDSFCQTEMGDTLYFEPRKVYKRGNRSQVRSSLVRVYSENEKGNFDHATGTRLFDDMKHRPVPSLSKIGSSKNCGTSMRHPRRYSMNENKEVAKKRSAVDMQDEYIPEFDFADVVNKWQMEDDENTYGERKNSRDYLPRVQTRDTSVFPSKFMTDVLRNEDWNAFRGNNSESASPNSSYILDSSHAQVDPIPLPNRPGTIPLTDDMNGNIVGSLSDENANTSNNSNNNHNAQLTNPFRRYGSSKVTVTESFNSTSSGSTQFPDNSISVISELSMSAEEVNDLIEKLPRDFLFMPYSSRKKFIVEAVPNKDYKLIMSLIKKFLLRSSKSSSSIGKPSTNGPPNGPRSRHSSVASQYLSSFSPAYVSSVASMHSLRPDDKGMEILGHRLGKVIGFGAWGMIRECFDTQSGAVRAMKIVRFRNNIKVKKLVIREVNIWQELKNDNILRLLKWKMDEDYAMYCLSEKISDGTLYDLVISWGEYTNSKISLRDRCIATIRLSLQVIAALKYMHSKSIVHGDVKLENCLIDKSSNDIAWRVLVCDFGMGCHFGHPGSKSADEWKFLAMHSNEDIISTNRPEGTEFISHLDRQNTSISKRPSISKSQSNLNIHNNGSVSKRSTDSLKSARNRKSLALTTYGVSSVPRHYGPSLTSTRIGNSSTPSLQDTRITSFSFSKLSPTMDMTSPNKNKDKDNKNIGPDPNSHIGSLPYAAPELLEPSPPPLGPSADIWALGVMLFTMLTGKLPFKHEYEPRLRAMIAAGKYDKNFLAAVCFDASGRKKIKFQRTYDAIQGCLMVDMSKRWDLNTVQLALEDDLIRI</sequence>
<accession>A0A7H9B630</accession>
<feature type="binding site" evidence="9">
    <location>
        <position position="463"/>
    </location>
    <ligand>
        <name>ATP</name>
        <dbReference type="ChEBI" id="CHEBI:30616"/>
    </ligand>
</feature>
<evidence type="ECO:0000256" key="7">
    <source>
        <dbReference type="ARBA" id="ARBA00047899"/>
    </source>
</evidence>
<dbReference type="GeneID" id="59237181"/>
<evidence type="ECO:0000256" key="6">
    <source>
        <dbReference type="ARBA" id="ARBA00022840"/>
    </source>
</evidence>
<evidence type="ECO:0000313" key="12">
    <source>
        <dbReference type="EMBL" id="QLG73439.1"/>
    </source>
</evidence>
<dbReference type="GO" id="GO:0005938">
    <property type="term" value="C:cell cortex"/>
    <property type="evidence" value="ECO:0007669"/>
    <property type="project" value="TreeGrafter"/>
</dbReference>
<comment type="catalytic activity">
    <reaction evidence="7">
        <text>L-threonyl-[protein] + ATP = O-phospho-L-threonyl-[protein] + ADP + H(+)</text>
        <dbReference type="Rhea" id="RHEA:46608"/>
        <dbReference type="Rhea" id="RHEA-COMP:11060"/>
        <dbReference type="Rhea" id="RHEA-COMP:11605"/>
        <dbReference type="ChEBI" id="CHEBI:15378"/>
        <dbReference type="ChEBI" id="CHEBI:30013"/>
        <dbReference type="ChEBI" id="CHEBI:30616"/>
        <dbReference type="ChEBI" id="CHEBI:61977"/>
        <dbReference type="ChEBI" id="CHEBI:456216"/>
        <dbReference type="EC" id="2.7.11.1"/>
    </reaction>
</comment>
<keyword evidence="2" id="KW-0723">Serine/threonine-protein kinase</keyword>
<dbReference type="InterPro" id="IPR011009">
    <property type="entry name" value="Kinase-like_dom_sf"/>
</dbReference>
<dbReference type="Gene3D" id="1.10.510.10">
    <property type="entry name" value="Transferase(Phosphotransferase) domain 1"/>
    <property type="match status" value="2"/>
</dbReference>
<dbReference type="PROSITE" id="PS50011">
    <property type="entry name" value="PROTEIN_KINASE_DOM"/>
    <property type="match status" value="1"/>
</dbReference>
<keyword evidence="4 9" id="KW-0547">Nucleotide-binding</keyword>
<dbReference type="Gene3D" id="3.30.200.20">
    <property type="entry name" value="Phosphorylase Kinase, domain 1"/>
    <property type="match status" value="1"/>
</dbReference>
<organism evidence="12 13">
    <name type="scientific">Zygotorulaspora mrakii</name>
    <name type="common">Zygosaccharomyces mrakii</name>
    <dbReference type="NCBI Taxonomy" id="42260"/>
    <lineage>
        <taxon>Eukaryota</taxon>
        <taxon>Fungi</taxon>
        <taxon>Dikarya</taxon>
        <taxon>Ascomycota</taxon>
        <taxon>Saccharomycotina</taxon>
        <taxon>Saccharomycetes</taxon>
        <taxon>Saccharomycetales</taxon>
        <taxon>Saccharomycetaceae</taxon>
        <taxon>Zygotorulaspora</taxon>
    </lineage>
</organism>
<dbReference type="KEGG" id="zmk:HG535_0E05230"/>
<evidence type="ECO:0000256" key="2">
    <source>
        <dbReference type="ARBA" id="ARBA00022527"/>
    </source>
</evidence>
<dbReference type="InterPro" id="IPR000719">
    <property type="entry name" value="Prot_kinase_dom"/>
</dbReference>
<dbReference type="PANTHER" id="PTHR24343">
    <property type="entry name" value="SERINE/THREONINE KINASE"/>
    <property type="match status" value="1"/>
</dbReference>
<gene>
    <name evidence="12" type="ORF">HG535_0E05230</name>
</gene>
<dbReference type="PROSITE" id="PS00107">
    <property type="entry name" value="PROTEIN_KINASE_ATP"/>
    <property type="match status" value="1"/>
</dbReference>
<name>A0A7H9B630_ZYGMR</name>
<dbReference type="AlphaFoldDB" id="A0A7H9B630"/>
<evidence type="ECO:0000259" key="11">
    <source>
        <dbReference type="PROSITE" id="PS50011"/>
    </source>
</evidence>
<reference evidence="12 13" key="1">
    <citation type="submission" date="2020-07" db="EMBL/GenBank/DDBJ databases">
        <title>The yeast mating-type switching endonuclease HO is a domesticated member of an unorthodox homing genetic element family.</title>
        <authorList>
            <person name="Coughlan A.Y."/>
            <person name="Lombardi L."/>
            <person name="Braun-Galleani S."/>
            <person name="Martos A.R."/>
            <person name="Galeote V."/>
            <person name="Bigey F."/>
            <person name="Dequin S."/>
            <person name="Byrne K.P."/>
            <person name="Wolfe K.H."/>
        </authorList>
    </citation>
    <scope>NUCLEOTIDE SEQUENCE [LARGE SCALE GENOMIC DNA]</scope>
    <source>
        <strain evidence="12 13">NRRL Y-6702</strain>
    </source>
</reference>
<feature type="region of interest" description="Disordered" evidence="10">
    <location>
        <begin position="261"/>
        <end position="285"/>
    </location>
</feature>
<evidence type="ECO:0000256" key="3">
    <source>
        <dbReference type="ARBA" id="ARBA00022679"/>
    </source>
</evidence>
<keyword evidence="3" id="KW-0808">Transferase</keyword>
<keyword evidence="5" id="KW-0418">Kinase</keyword>
<feature type="region of interest" description="Disordered" evidence="10">
    <location>
        <begin position="635"/>
        <end position="671"/>
    </location>
</feature>
<keyword evidence="13" id="KW-1185">Reference proteome</keyword>
<feature type="region of interest" description="Disordered" evidence="10">
    <location>
        <begin position="690"/>
        <end position="748"/>
    </location>
</feature>
<dbReference type="Pfam" id="PF00069">
    <property type="entry name" value="Pkinase"/>
    <property type="match status" value="2"/>
</dbReference>
<dbReference type="EC" id="2.7.11.1" evidence="1"/>
<dbReference type="GO" id="GO:0005524">
    <property type="term" value="F:ATP binding"/>
    <property type="evidence" value="ECO:0007669"/>
    <property type="project" value="UniProtKB-UniRule"/>
</dbReference>
<evidence type="ECO:0000313" key="13">
    <source>
        <dbReference type="Proteomes" id="UP000509704"/>
    </source>
</evidence>
<dbReference type="InterPro" id="IPR017441">
    <property type="entry name" value="Protein_kinase_ATP_BS"/>
</dbReference>
<evidence type="ECO:0000256" key="4">
    <source>
        <dbReference type="ARBA" id="ARBA00022741"/>
    </source>
</evidence>
<dbReference type="PANTHER" id="PTHR24343:SF572">
    <property type="entry name" value="FATTY ACYL-COA SYNTHETASE AND RNA PROCESSING-ASSOCIATED KINASE 1-RELATED"/>
    <property type="match status" value="1"/>
</dbReference>
<feature type="compositionally biased region" description="Low complexity" evidence="10">
    <location>
        <begin position="267"/>
        <end position="284"/>
    </location>
</feature>
<proteinExistence type="predicted"/>
<dbReference type="OrthoDB" id="4062651at2759"/>
<evidence type="ECO:0000256" key="10">
    <source>
        <dbReference type="SAM" id="MobiDB-lite"/>
    </source>
</evidence>